<dbReference type="Proteomes" id="UP001172457">
    <property type="component" value="Chromosome 1"/>
</dbReference>
<name>A0AA38TZA4_9ASTR</name>
<accession>A0AA38TZA4</accession>
<sequence>MNKLERSGVGSDMIVGKLEKSKVPLKNESGNSNTRVGLFMFPESGYLKIKGSTQERVGKLEYPNRVIHVSRALQRLLHLEILDLRYNSYNAEDVEVIR</sequence>
<evidence type="ECO:0000313" key="2">
    <source>
        <dbReference type="Proteomes" id="UP001172457"/>
    </source>
</evidence>
<protein>
    <submittedName>
        <fullName evidence="1">Uncharacterized protein</fullName>
    </submittedName>
</protein>
<evidence type="ECO:0000313" key="1">
    <source>
        <dbReference type="EMBL" id="KAJ9565863.1"/>
    </source>
</evidence>
<reference evidence="1" key="1">
    <citation type="submission" date="2023-03" db="EMBL/GenBank/DDBJ databases">
        <title>Chromosome-scale reference genome and RAD-based genetic map of yellow starthistle (Centaurea solstitialis) reveal putative structural variation and QTLs associated with invader traits.</title>
        <authorList>
            <person name="Reatini B."/>
            <person name="Cang F.A."/>
            <person name="Jiang Q."/>
            <person name="Mckibben M.T.W."/>
            <person name="Barker M.S."/>
            <person name="Rieseberg L.H."/>
            <person name="Dlugosch K.M."/>
        </authorList>
    </citation>
    <scope>NUCLEOTIDE SEQUENCE</scope>
    <source>
        <strain evidence="1">CAN-66</strain>
        <tissue evidence="1">Leaf</tissue>
    </source>
</reference>
<keyword evidence="2" id="KW-1185">Reference proteome</keyword>
<dbReference type="AlphaFoldDB" id="A0AA38TZA4"/>
<comment type="caution">
    <text evidence="1">The sequence shown here is derived from an EMBL/GenBank/DDBJ whole genome shotgun (WGS) entry which is preliminary data.</text>
</comment>
<organism evidence="1 2">
    <name type="scientific">Centaurea solstitialis</name>
    <name type="common">yellow star-thistle</name>
    <dbReference type="NCBI Taxonomy" id="347529"/>
    <lineage>
        <taxon>Eukaryota</taxon>
        <taxon>Viridiplantae</taxon>
        <taxon>Streptophyta</taxon>
        <taxon>Embryophyta</taxon>
        <taxon>Tracheophyta</taxon>
        <taxon>Spermatophyta</taxon>
        <taxon>Magnoliopsida</taxon>
        <taxon>eudicotyledons</taxon>
        <taxon>Gunneridae</taxon>
        <taxon>Pentapetalae</taxon>
        <taxon>asterids</taxon>
        <taxon>campanulids</taxon>
        <taxon>Asterales</taxon>
        <taxon>Asteraceae</taxon>
        <taxon>Carduoideae</taxon>
        <taxon>Cardueae</taxon>
        <taxon>Centaureinae</taxon>
        <taxon>Centaurea</taxon>
    </lineage>
</organism>
<proteinExistence type="predicted"/>
<gene>
    <name evidence="1" type="ORF">OSB04_001829</name>
</gene>
<dbReference type="EMBL" id="JARYMX010000001">
    <property type="protein sequence ID" value="KAJ9565863.1"/>
    <property type="molecule type" value="Genomic_DNA"/>
</dbReference>